<sequence length="429" mass="46266">MPLTPNTLYIALYLRTDPPTPNNYHWALYLHNPNPNPTSKIQGSTKYHIVNSGPSSAWVASHGPESGILKTFLLAGLTRIGEVPDNPAVLAKTDEVIKSFDGQLNELDVTCRTWLVRVLDVLQREVGVPRYRDGKDAGDLEREVLGFGNEVAGEAIRNVQPRPVVESLVIDPQSAALTNIEVLAYLTANPPRRPPNPPPNSRHWVPSPDLRDHNTVVKEIHNYISRLSPHILTYPQYVPDQLKDQPPAAQQQSQSQIDTNGGDSAPTMPLAPAQANAPTPMDNALRELVVRLQPFGLTKGEVLMIVNLGVGVVGSAEQEVEGEEGEVEGEGGVEVEGEGEGVVENGEVNGDVDGMEVDGEGEGEGAAAAVEGEEGEGGEQGEGELAEEDYGALALLDTVIEEREERLSNEDVTSILRIIRELLGPEANV</sequence>
<dbReference type="RefSeq" id="XP_024672453.1">
    <property type="nucleotide sequence ID" value="XM_024816360.1"/>
</dbReference>
<feature type="compositionally biased region" description="Acidic residues" evidence="1">
    <location>
        <begin position="353"/>
        <end position="363"/>
    </location>
</feature>
<feature type="compositionally biased region" description="Low complexity" evidence="1">
    <location>
        <begin position="245"/>
        <end position="256"/>
    </location>
</feature>
<dbReference type="GO" id="GO:0006384">
    <property type="term" value="P:transcription initiation at RNA polymerase III promoter"/>
    <property type="evidence" value="ECO:0007669"/>
    <property type="project" value="InterPro"/>
</dbReference>
<dbReference type="Proteomes" id="UP000234585">
    <property type="component" value="Unassembled WGS sequence"/>
</dbReference>
<feature type="compositionally biased region" description="Pro residues" evidence="1">
    <location>
        <begin position="191"/>
        <end position="200"/>
    </location>
</feature>
<evidence type="ECO:0000256" key="1">
    <source>
        <dbReference type="SAM" id="MobiDB-lite"/>
    </source>
</evidence>
<dbReference type="InterPro" id="IPR038846">
    <property type="entry name" value="RPC9"/>
</dbReference>
<feature type="compositionally biased region" description="Acidic residues" evidence="1">
    <location>
        <begin position="371"/>
        <end position="389"/>
    </location>
</feature>
<dbReference type="OrthoDB" id="3016366at2759"/>
<dbReference type="GO" id="GO:0005666">
    <property type="term" value="C:RNA polymerase III complex"/>
    <property type="evidence" value="ECO:0007669"/>
    <property type="project" value="InterPro"/>
</dbReference>
<protein>
    <submittedName>
        <fullName evidence="2">Uncharacterized protein</fullName>
    </submittedName>
</protein>
<dbReference type="GeneID" id="36523520"/>
<feature type="region of interest" description="Disordered" evidence="1">
    <location>
        <begin position="188"/>
        <end position="210"/>
    </location>
</feature>
<gene>
    <name evidence="2" type="ORF">BDW47DRAFT_125287</name>
</gene>
<dbReference type="Pfam" id="PF21858">
    <property type="entry name" value="DUF6914"/>
    <property type="match status" value="1"/>
</dbReference>
<reference evidence="2 3" key="1">
    <citation type="submission" date="2017-12" db="EMBL/GenBank/DDBJ databases">
        <authorList>
            <consortium name="DOE Joint Genome Institute"/>
            <person name="Haridas S."/>
            <person name="Kjaerbolling I."/>
            <person name="Vesth T.C."/>
            <person name="Frisvad J.C."/>
            <person name="Nybo J.L."/>
            <person name="Theobald S."/>
            <person name="Kuo A."/>
            <person name="Bowyer P."/>
            <person name="Matsuda Y."/>
            <person name="Mondo S."/>
            <person name="Lyhne E.K."/>
            <person name="Kogle M.E."/>
            <person name="Clum A."/>
            <person name="Lipzen A."/>
            <person name="Salamov A."/>
            <person name="Ngan C.Y."/>
            <person name="Daum C."/>
            <person name="Chiniquy J."/>
            <person name="Barry K."/>
            <person name="LaButti K."/>
            <person name="Simmons B.A."/>
            <person name="Magnuson J.K."/>
            <person name="Mortensen U.H."/>
            <person name="Larsen T.O."/>
            <person name="Grigoriev I.V."/>
            <person name="Baker S.E."/>
            <person name="Andersen M.R."/>
            <person name="Nordberg H.P."/>
            <person name="Cantor M.N."/>
            <person name="Hua S.X."/>
        </authorList>
    </citation>
    <scope>NUCLEOTIDE SEQUENCE [LARGE SCALE GENOMIC DNA]</scope>
    <source>
        <strain evidence="2 3">CBS 102.13</strain>
    </source>
</reference>
<accession>A0A2I2FCT6</accession>
<evidence type="ECO:0000313" key="3">
    <source>
        <dbReference type="Proteomes" id="UP000234585"/>
    </source>
</evidence>
<organism evidence="2 3">
    <name type="scientific">Aspergillus candidus</name>
    <dbReference type="NCBI Taxonomy" id="41067"/>
    <lineage>
        <taxon>Eukaryota</taxon>
        <taxon>Fungi</taxon>
        <taxon>Dikarya</taxon>
        <taxon>Ascomycota</taxon>
        <taxon>Pezizomycotina</taxon>
        <taxon>Eurotiomycetes</taxon>
        <taxon>Eurotiomycetidae</taxon>
        <taxon>Eurotiales</taxon>
        <taxon>Aspergillaceae</taxon>
        <taxon>Aspergillus</taxon>
        <taxon>Aspergillus subgen. Circumdati</taxon>
    </lineage>
</organism>
<keyword evidence="3" id="KW-1185">Reference proteome</keyword>
<dbReference type="EMBL" id="KZ559135">
    <property type="protein sequence ID" value="PLB38441.1"/>
    <property type="molecule type" value="Genomic_DNA"/>
</dbReference>
<dbReference type="STRING" id="41067.A0A2I2FCT6"/>
<dbReference type="InterPro" id="IPR054208">
    <property type="entry name" value="DUF6914"/>
</dbReference>
<feature type="region of interest" description="Disordered" evidence="1">
    <location>
        <begin position="316"/>
        <end position="389"/>
    </location>
</feature>
<proteinExistence type="predicted"/>
<dbReference type="PANTHER" id="PTHR15561:SF0">
    <property type="entry name" value="DNA-DIRECTED RNA POLYMERASE III SUBUNIT RPC9"/>
    <property type="match status" value="1"/>
</dbReference>
<feature type="compositionally biased region" description="Acidic residues" evidence="1">
    <location>
        <begin position="318"/>
        <end position="341"/>
    </location>
</feature>
<dbReference type="PANTHER" id="PTHR15561">
    <property type="entry name" value="CALCITONIN GENE-RELATED PEPTIDE-RECEPTOR COMPONENT PROTEIN"/>
    <property type="match status" value="1"/>
</dbReference>
<dbReference type="AlphaFoldDB" id="A0A2I2FCT6"/>
<feature type="region of interest" description="Disordered" evidence="1">
    <location>
        <begin position="240"/>
        <end position="279"/>
    </location>
</feature>
<name>A0A2I2FCT6_ASPCN</name>
<evidence type="ECO:0000313" key="2">
    <source>
        <dbReference type="EMBL" id="PLB38441.1"/>
    </source>
</evidence>
<feature type="compositionally biased region" description="Low complexity" evidence="1">
    <location>
        <begin position="342"/>
        <end position="352"/>
    </location>
</feature>